<dbReference type="InterPro" id="IPR053836">
    <property type="entry name" value="Arc1-like_N"/>
</dbReference>
<dbReference type="InterPro" id="IPR010987">
    <property type="entry name" value="Glutathione-S-Trfase_C-like"/>
</dbReference>
<dbReference type="GO" id="GO:0005737">
    <property type="term" value="C:cytoplasm"/>
    <property type="evidence" value="ECO:0007669"/>
    <property type="project" value="TreeGrafter"/>
</dbReference>
<name>A0A914A304_PATMI</name>
<proteinExistence type="predicted"/>
<dbReference type="Gene3D" id="3.40.30.90">
    <property type="match status" value="1"/>
</dbReference>
<dbReference type="OMA" id="NWATGTH"/>
<dbReference type="Gene3D" id="1.20.1050.10">
    <property type="match status" value="1"/>
</dbReference>
<dbReference type="InterPro" id="IPR042450">
    <property type="entry name" value="EEF1E1"/>
</dbReference>
<dbReference type="CDD" id="cd10305">
    <property type="entry name" value="GST_C_AIMP3"/>
    <property type="match status" value="1"/>
</dbReference>
<accession>A0A914A304</accession>
<dbReference type="Pfam" id="PF21972">
    <property type="entry name" value="Arc1p_N_like"/>
    <property type="match status" value="1"/>
</dbReference>
<evidence type="ECO:0000313" key="3">
    <source>
        <dbReference type="Proteomes" id="UP000887568"/>
    </source>
</evidence>
<dbReference type="GeneID" id="119729245"/>
<dbReference type="PROSITE" id="PS50405">
    <property type="entry name" value="GST_CTER"/>
    <property type="match status" value="1"/>
</dbReference>
<dbReference type="GO" id="GO:0005634">
    <property type="term" value="C:nucleus"/>
    <property type="evidence" value="ECO:0007669"/>
    <property type="project" value="TreeGrafter"/>
</dbReference>
<dbReference type="CTD" id="9521"/>
<evidence type="ECO:0000259" key="1">
    <source>
        <dbReference type="PROSITE" id="PS50405"/>
    </source>
</evidence>
<dbReference type="OrthoDB" id="19141at2759"/>
<dbReference type="EnsemblMetazoa" id="XM_038201833.1">
    <property type="protein sequence ID" value="XP_038057761.1"/>
    <property type="gene ID" value="LOC119729245"/>
</dbReference>
<keyword evidence="3" id="KW-1185">Reference proteome</keyword>
<dbReference type="AlphaFoldDB" id="A0A914A304"/>
<dbReference type="GO" id="GO:0043517">
    <property type="term" value="P:positive regulation of DNA damage response, signal transduction by p53 class mediator"/>
    <property type="evidence" value="ECO:0007669"/>
    <property type="project" value="InterPro"/>
</dbReference>
<evidence type="ECO:0000313" key="2">
    <source>
        <dbReference type="EnsemblMetazoa" id="XP_038057761.1"/>
    </source>
</evidence>
<feature type="domain" description="GST C-terminal" evidence="1">
    <location>
        <begin position="50"/>
        <end position="170"/>
    </location>
</feature>
<reference evidence="2" key="1">
    <citation type="submission" date="2022-11" db="UniProtKB">
        <authorList>
            <consortium name="EnsemblMetazoa"/>
        </authorList>
    </citation>
    <scope>IDENTIFICATION</scope>
</reference>
<dbReference type="SUPFAM" id="SSF47616">
    <property type="entry name" value="GST C-terminal domain-like"/>
    <property type="match status" value="1"/>
</dbReference>
<dbReference type="GO" id="GO:0017101">
    <property type="term" value="C:aminoacyl-tRNA synthetase multienzyme complex"/>
    <property type="evidence" value="ECO:0007669"/>
    <property type="project" value="InterPro"/>
</dbReference>
<dbReference type="Proteomes" id="UP000887568">
    <property type="component" value="Unplaced"/>
</dbReference>
<dbReference type="PANTHER" id="PTHR44490:SF1">
    <property type="entry name" value="EUKARYOTIC TRANSLATION ELONGATION FACTOR 1 EPSILON-1"/>
    <property type="match status" value="1"/>
</dbReference>
<organism evidence="2 3">
    <name type="scientific">Patiria miniata</name>
    <name type="common">Bat star</name>
    <name type="synonym">Asterina miniata</name>
    <dbReference type="NCBI Taxonomy" id="46514"/>
    <lineage>
        <taxon>Eukaryota</taxon>
        <taxon>Metazoa</taxon>
        <taxon>Echinodermata</taxon>
        <taxon>Eleutherozoa</taxon>
        <taxon>Asterozoa</taxon>
        <taxon>Asteroidea</taxon>
        <taxon>Valvatacea</taxon>
        <taxon>Valvatida</taxon>
        <taxon>Asterinidae</taxon>
        <taxon>Patiria</taxon>
    </lineage>
</organism>
<dbReference type="PANTHER" id="PTHR44490">
    <property type="entry name" value="EUKARYOTIC TRANSLATION ELONGATION FACTOR 1 EPSILON-1"/>
    <property type="match status" value="1"/>
</dbReference>
<dbReference type="InterPro" id="IPR053837">
    <property type="entry name" value="AIMP3/p18_C"/>
</dbReference>
<dbReference type="InterPro" id="IPR036282">
    <property type="entry name" value="Glutathione-S-Trfase_C_sf"/>
</dbReference>
<protein>
    <recommendedName>
        <fullName evidence="1">GST C-terminal domain-containing protein</fullName>
    </recommendedName>
</protein>
<dbReference type="RefSeq" id="XP_038057761.1">
    <property type="nucleotide sequence ID" value="XM_038201833.1"/>
</dbReference>
<sequence>MADIKQDLKALARFLDVKGVKVNVNSETKVPVLTLNGMTVTGLSSVANYLAKTAGRRDLIGGNDAAERAAVSQWLEYRVTEIDRCHSEKDVSTVLKELNSYLETRTFFLGERVTLPDLLIMYGVRSAVSLLTFQEKEKFMHLSRWCDNVQSIEGVLQKQQTPVFFVKNPLYAGVQS</sequence>